<comment type="caution">
    <text evidence="2">The sequence shown here is derived from an EMBL/GenBank/DDBJ whole genome shotgun (WGS) entry which is preliminary data.</text>
</comment>
<dbReference type="Gene3D" id="3.10.50.90">
    <property type="match status" value="4"/>
</dbReference>
<organism evidence="2 3">
    <name type="scientific">Enterococcus faecalis</name>
    <name type="common">Streptococcus faecalis</name>
    <dbReference type="NCBI Taxonomy" id="1351"/>
    <lineage>
        <taxon>Bacteria</taxon>
        <taxon>Bacillati</taxon>
        <taxon>Bacillota</taxon>
        <taxon>Bacilli</taxon>
        <taxon>Lactobacillales</taxon>
        <taxon>Enterococcaceae</taxon>
        <taxon>Enterococcus</taxon>
    </lineage>
</organism>
<dbReference type="InterPro" id="IPR023832">
    <property type="entry name" value="His_triad_protein"/>
</dbReference>
<reference evidence="2 3" key="1">
    <citation type="submission" date="2019-02" db="EMBL/GenBank/DDBJ databases">
        <title>From farm to fork: dissemination of Tn554::fexA-optrA in linezolid-resistant Enterococcus faecalis clones from chicken feces and meat in Tunisia.</title>
        <authorList>
            <person name="Tedim A.P."/>
            <person name="Elghaieb H."/>
            <person name="Abbassi M.S."/>
            <person name="Novais C."/>
            <person name="Hassen A."/>
            <person name="Peixe L."/>
            <person name="Freitas A.R."/>
        </authorList>
    </citation>
    <scope>NUCLEOTIDE SEQUENCE [LARGE SCALE GENOMIC DNA]</scope>
    <source>
        <strain evidence="2 3">728T</strain>
    </source>
</reference>
<sequence length="874" mass="101315">MKNKKYTYLFCSSLLGISLFGGGYVLGKYNESQYLSKTTISTKEQQNYKKESNEGKSLIDDDIQADKVVVKITDDGYVISHGDHFHYMSGKVPYDALISEDLILKDPLYSFDRKDVISETKDGYIIKWKGKYYLYLKDSSKKENLRTLPEAIIKKTEQEKKSLTTDDYVFNPNDIISETEDGYVVRHGDHFHYIFKKDIPVKSSPIINSNPMQSSFEVEDNYVFNPMDIVKEYPHGYVVRHGDHFHFIPKNDFQKSVNDTSENVAVVSRPINNSTFDISTTNKITNDGYHFNPKDIVDETKDGYVVKHNDHYHFIFKNSQKKTYSINKNHEKITNNKKINKQNATISKNKKMATLKNERKNKHFIMNKEIETKIRYLSTIYDVPFNQFKLDGDKVIYPHLDHYHVIYLKDIIIPEKSKNLEEEFENELNALAKSMQVDPETIIIENGFMKIVHGDHTHDYKIKSMGWKDYLKNRIPNIETPGIPGNLDRQIVKDKIDSILKKAENKFGSKSRYLLRVKRVLQALEEKTLGWGVDSTEGFIQALNNFEKKYVDEKMITENDKGADQSSLPDKTKLNNIEERFAKLSEQIGKIENGYFSYIECLTQIKTDYFNGNNGTLVEDRLTLLENDVKEKLSKSKEQVQYETNWSNVYQQVTSLDENLYLNEKIKLLNALDDIKTKQDNSKLKEIEATLFNLLNRNTPTKIVSTDETVTIDELKSQLQSLIYSIDEDKYLIKRVEYLNKYYELMNSNDISAIQSLINEVNNFLTINNQNDDNKQKDTIPQMSSNVENTVNEVKPKSNSTEQANTNIENSNLNTDDEKINTLDKEKKNIDRDNVEKENNATKKVNDIDLSHLDTSIQPEETNINGKNLVNTIE</sequence>
<evidence type="ECO:0000313" key="2">
    <source>
        <dbReference type="EMBL" id="RYU29555.1"/>
    </source>
</evidence>
<evidence type="ECO:0000256" key="1">
    <source>
        <dbReference type="SAM" id="MobiDB-lite"/>
    </source>
</evidence>
<feature type="compositionally biased region" description="Polar residues" evidence="1">
    <location>
        <begin position="793"/>
        <end position="814"/>
    </location>
</feature>
<protein>
    <submittedName>
        <fullName evidence="2">Pneumococcal-type histidine triad protein</fullName>
    </submittedName>
</protein>
<gene>
    <name evidence="2" type="ORF">EU507_14935</name>
</gene>
<dbReference type="EMBL" id="SEWT01000013">
    <property type="protein sequence ID" value="RYU29555.1"/>
    <property type="molecule type" value="Genomic_DNA"/>
</dbReference>
<dbReference type="Pfam" id="PF04270">
    <property type="entry name" value="Strep_his_triad"/>
    <property type="match status" value="6"/>
</dbReference>
<evidence type="ECO:0000313" key="3">
    <source>
        <dbReference type="Proteomes" id="UP000292223"/>
    </source>
</evidence>
<dbReference type="SUPFAM" id="SSF142887">
    <property type="entry name" value="PhtA domain-like"/>
    <property type="match status" value="3"/>
</dbReference>
<dbReference type="AlphaFoldDB" id="A0A8B3RSU3"/>
<dbReference type="RefSeq" id="WP_010826552.1">
    <property type="nucleotide sequence ID" value="NZ_CP091901.1"/>
</dbReference>
<feature type="region of interest" description="Disordered" evidence="1">
    <location>
        <begin position="793"/>
        <end position="818"/>
    </location>
</feature>
<proteinExistence type="predicted"/>
<dbReference type="NCBIfam" id="TIGR01363">
    <property type="entry name" value="strep_his_triad"/>
    <property type="match status" value="4"/>
</dbReference>
<dbReference type="InterPro" id="IPR006270">
    <property type="entry name" value="Strep_his_triad_rpt"/>
</dbReference>
<dbReference type="InterPro" id="IPR037228">
    <property type="entry name" value="PhtA_dom_sf"/>
</dbReference>
<name>A0A8B3RSU3_ENTFL</name>
<dbReference type="Proteomes" id="UP000292223">
    <property type="component" value="Unassembled WGS sequence"/>
</dbReference>
<accession>A0A8B3RSU3</accession>